<organism evidence="1 2">
    <name type="scientific">Yersinia canariae</name>
    <dbReference type="NCBI Taxonomy" id="2607663"/>
    <lineage>
        <taxon>Bacteria</taxon>
        <taxon>Pseudomonadati</taxon>
        <taxon>Pseudomonadota</taxon>
        <taxon>Gammaproteobacteria</taxon>
        <taxon>Enterobacterales</taxon>
        <taxon>Yersiniaceae</taxon>
        <taxon>Yersinia</taxon>
    </lineage>
</organism>
<gene>
    <name evidence="1" type="ORF">F0T03_10895</name>
</gene>
<keyword evidence="2" id="KW-1185">Reference proteome</keyword>
<evidence type="ECO:0000313" key="2">
    <source>
        <dbReference type="Proteomes" id="UP000464402"/>
    </source>
</evidence>
<evidence type="ECO:0000313" key="1">
    <source>
        <dbReference type="EMBL" id="QHB32627.1"/>
    </source>
</evidence>
<sequence>MSVPVTKTRVNITILRNLATSTHVFPPNISEIGNMDKSLGDADNRQLALAQCFAELSEVFNR</sequence>
<dbReference type="KEGG" id="yca:F0T03_10895"/>
<name>A0A857EYX3_9GAMM</name>
<proteinExistence type="predicted"/>
<accession>A0A857EYX3</accession>
<dbReference type="Proteomes" id="UP000464402">
    <property type="component" value="Chromosome"/>
</dbReference>
<reference evidence="2" key="1">
    <citation type="submission" date="2019-09" db="EMBL/GenBank/DDBJ databases">
        <title>Yersinia canariae sp. nov., isolated from a human yersiniosis case.</title>
        <authorList>
            <person name="Nguyen S.V."/>
            <person name="Greig D."/>
            <person name="Hurley D."/>
            <person name="Cao Y."/>
            <person name="McCabe E."/>
            <person name="Mitchell M."/>
            <person name="Jenkins C."/>
            <person name="Fanning S."/>
        </authorList>
    </citation>
    <scope>NUCLEOTIDE SEQUENCE [LARGE SCALE GENOMIC DNA]</scope>
    <source>
        <strain evidence="2">NCTC 14382</strain>
    </source>
</reference>
<dbReference type="AlphaFoldDB" id="A0A857EYX3"/>
<dbReference type="EMBL" id="CP043727">
    <property type="protein sequence ID" value="QHB32627.1"/>
    <property type="molecule type" value="Genomic_DNA"/>
</dbReference>
<protein>
    <submittedName>
        <fullName evidence="1">Uncharacterized protein</fullName>
    </submittedName>
</protein>